<dbReference type="Gene3D" id="3.30.1540.20">
    <property type="entry name" value="MutL, C-terminal domain, dimerisation subdomain"/>
    <property type="match status" value="1"/>
</dbReference>
<dbReference type="InterPro" id="IPR042120">
    <property type="entry name" value="MutL_C_dimsub"/>
</dbReference>
<dbReference type="InterPro" id="IPR038973">
    <property type="entry name" value="MutL/Mlh/Pms-like"/>
</dbReference>
<dbReference type="GO" id="GO:0030983">
    <property type="term" value="F:mismatched DNA binding"/>
    <property type="evidence" value="ECO:0007669"/>
    <property type="project" value="InterPro"/>
</dbReference>
<dbReference type="GO" id="GO:0006298">
    <property type="term" value="P:mismatch repair"/>
    <property type="evidence" value="ECO:0007669"/>
    <property type="project" value="UniProtKB-UniRule"/>
</dbReference>
<dbReference type="PANTHER" id="PTHR10073">
    <property type="entry name" value="DNA MISMATCH REPAIR PROTEIN MLH, PMS, MUTL"/>
    <property type="match status" value="1"/>
</dbReference>
<evidence type="ECO:0000256" key="4">
    <source>
        <dbReference type="HAMAP-Rule" id="MF_00149"/>
    </source>
</evidence>
<dbReference type="CDD" id="cd00782">
    <property type="entry name" value="MutL_Trans"/>
    <property type="match status" value="1"/>
</dbReference>
<evidence type="ECO:0000256" key="3">
    <source>
        <dbReference type="ARBA" id="ARBA00023204"/>
    </source>
</evidence>
<reference evidence="9" key="1">
    <citation type="submission" date="2016-10" db="EMBL/GenBank/DDBJ databases">
        <authorList>
            <person name="Varghese N."/>
        </authorList>
    </citation>
    <scope>NUCLEOTIDE SEQUENCE [LARGE SCALE GENOMIC DNA]</scope>
    <source>
        <strain evidence="9">DSM 17980</strain>
    </source>
</reference>
<dbReference type="Pfam" id="PF13589">
    <property type="entry name" value="HATPase_c_3"/>
    <property type="match status" value="1"/>
</dbReference>
<dbReference type="Pfam" id="PF01119">
    <property type="entry name" value="DNA_mis_repair"/>
    <property type="match status" value="1"/>
</dbReference>
<feature type="region of interest" description="Disordered" evidence="5">
    <location>
        <begin position="347"/>
        <end position="464"/>
    </location>
</feature>
<accession>A0A1I7IU17</accession>
<dbReference type="InterPro" id="IPR020667">
    <property type="entry name" value="DNA_mismatch_repair_MutL"/>
</dbReference>
<dbReference type="InterPro" id="IPR036890">
    <property type="entry name" value="HATPase_C_sf"/>
</dbReference>
<evidence type="ECO:0000259" key="6">
    <source>
        <dbReference type="SMART" id="SM00853"/>
    </source>
</evidence>
<feature type="domain" description="MutL C-terminal dimerisation" evidence="6">
    <location>
        <begin position="474"/>
        <end position="617"/>
    </location>
</feature>
<dbReference type="HAMAP" id="MF_00149">
    <property type="entry name" value="DNA_mis_repair"/>
    <property type="match status" value="1"/>
</dbReference>
<dbReference type="Gene3D" id="3.30.230.10">
    <property type="match status" value="1"/>
</dbReference>
<evidence type="ECO:0000256" key="5">
    <source>
        <dbReference type="SAM" id="MobiDB-lite"/>
    </source>
</evidence>
<proteinExistence type="inferred from homology"/>
<evidence type="ECO:0000256" key="1">
    <source>
        <dbReference type="ARBA" id="ARBA00006082"/>
    </source>
</evidence>
<feature type="compositionally biased region" description="Basic and acidic residues" evidence="5">
    <location>
        <begin position="400"/>
        <end position="412"/>
    </location>
</feature>
<dbReference type="PANTHER" id="PTHR10073:SF12">
    <property type="entry name" value="DNA MISMATCH REPAIR PROTEIN MLH1"/>
    <property type="match status" value="1"/>
</dbReference>
<dbReference type="SUPFAM" id="SSF118116">
    <property type="entry name" value="DNA mismatch repair protein MutL"/>
    <property type="match status" value="1"/>
</dbReference>
<comment type="similarity">
    <text evidence="1 4">Belongs to the DNA mismatch repair MutL/HexB family.</text>
</comment>
<dbReference type="Gene3D" id="3.30.1370.100">
    <property type="entry name" value="MutL, C-terminal domain, regulatory subdomain"/>
    <property type="match status" value="1"/>
</dbReference>
<gene>
    <name evidence="4" type="primary">mutL</name>
    <name evidence="8" type="ORF">SAMN05421543_107118</name>
</gene>
<protein>
    <recommendedName>
        <fullName evidence="4">DNA mismatch repair protein MutL</fullName>
    </recommendedName>
</protein>
<dbReference type="SMART" id="SM00853">
    <property type="entry name" value="MutL_C"/>
    <property type="match status" value="1"/>
</dbReference>
<evidence type="ECO:0000313" key="8">
    <source>
        <dbReference type="EMBL" id="SFU76434.1"/>
    </source>
</evidence>
<dbReference type="InterPro" id="IPR014721">
    <property type="entry name" value="Ribsml_uS5_D2-typ_fold_subgr"/>
</dbReference>
<dbReference type="SMART" id="SM01340">
    <property type="entry name" value="DNA_mis_repair"/>
    <property type="match status" value="1"/>
</dbReference>
<dbReference type="FunFam" id="3.30.565.10:FF:000003">
    <property type="entry name" value="DNA mismatch repair endonuclease MutL"/>
    <property type="match status" value="1"/>
</dbReference>
<dbReference type="RefSeq" id="WP_245783898.1">
    <property type="nucleotide sequence ID" value="NZ_FPBV01000007.1"/>
</dbReference>
<dbReference type="PROSITE" id="PS00058">
    <property type="entry name" value="DNA_MISMATCH_REPAIR_1"/>
    <property type="match status" value="1"/>
</dbReference>
<dbReference type="GO" id="GO:0005524">
    <property type="term" value="F:ATP binding"/>
    <property type="evidence" value="ECO:0007669"/>
    <property type="project" value="InterPro"/>
</dbReference>
<evidence type="ECO:0000256" key="2">
    <source>
        <dbReference type="ARBA" id="ARBA00022763"/>
    </source>
</evidence>
<dbReference type="GO" id="GO:0140664">
    <property type="term" value="F:ATP-dependent DNA damage sensor activity"/>
    <property type="evidence" value="ECO:0007669"/>
    <property type="project" value="InterPro"/>
</dbReference>
<feature type="domain" description="DNA mismatch repair protein S5" evidence="7">
    <location>
        <begin position="210"/>
        <end position="328"/>
    </location>
</feature>
<dbReference type="Gene3D" id="3.30.565.10">
    <property type="entry name" value="Histidine kinase-like ATPase, C-terminal domain"/>
    <property type="match status" value="1"/>
</dbReference>
<evidence type="ECO:0000259" key="7">
    <source>
        <dbReference type="SMART" id="SM01340"/>
    </source>
</evidence>
<comment type="function">
    <text evidence="4">This protein is involved in the repair of mismatches in DNA. It is required for dam-dependent methyl-directed DNA mismatch repair. May act as a 'molecular matchmaker', a protein that promotes the formation of a stable complex between two or more DNA-binding proteins in an ATP-dependent manner without itself being part of a final effector complex.</text>
</comment>
<dbReference type="InterPro" id="IPR037198">
    <property type="entry name" value="MutL_C_sf"/>
</dbReference>
<dbReference type="GO" id="GO:0016887">
    <property type="term" value="F:ATP hydrolysis activity"/>
    <property type="evidence" value="ECO:0007669"/>
    <property type="project" value="InterPro"/>
</dbReference>
<dbReference type="InterPro" id="IPR014790">
    <property type="entry name" value="MutL_C"/>
</dbReference>
<dbReference type="STRING" id="392015.SAMN05421543_107118"/>
<dbReference type="EMBL" id="FPBV01000007">
    <property type="protein sequence ID" value="SFU76434.1"/>
    <property type="molecule type" value="Genomic_DNA"/>
</dbReference>
<evidence type="ECO:0000313" key="9">
    <source>
        <dbReference type="Proteomes" id="UP000183508"/>
    </source>
</evidence>
<dbReference type="AlphaFoldDB" id="A0A1I7IU17"/>
<dbReference type="InterPro" id="IPR002099">
    <property type="entry name" value="MutL/Mlh/PMS"/>
</dbReference>
<dbReference type="Pfam" id="PF08676">
    <property type="entry name" value="MutL_C"/>
    <property type="match status" value="1"/>
</dbReference>
<keyword evidence="9" id="KW-1185">Reference proteome</keyword>
<dbReference type="InterPro" id="IPR042121">
    <property type="entry name" value="MutL_C_regsub"/>
</dbReference>
<keyword evidence="3 4" id="KW-0234">DNA repair</keyword>
<name>A0A1I7IU17_9BACL</name>
<keyword evidence="2 4" id="KW-0227">DNA damage</keyword>
<dbReference type="CDD" id="cd16926">
    <property type="entry name" value="HATPase_MutL-MLH-PMS-like"/>
    <property type="match status" value="1"/>
</dbReference>
<dbReference type="SUPFAM" id="SSF54211">
    <property type="entry name" value="Ribosomal protein S5 domain 2-like"/>
    <property type="match status" value="1"/>
</dbReference>
<dbReference type="NCBIfam" id="TIGR00585">
    <property type="entry name" value="mutl"/>
    <property type="match status" value="1"/>
</dbReference>
<dbReference type="InterPro" id="IPR020568">
    <property type="entry name" value="Ribosomal_Su5_D2-typ_SF"/>
</dbReference>
<dbReference type="InterPro" id="IPR013507">
    <property type="entry name" value="DNA_mismatch_S5_2-like"/>
</dbReference>
<sequence length="661" mass="71694">MGRIQVMSEALANQIAAGEVVERPASCVKELVENSLDAEARHIGVTLEDGGITRIQVQDDGVGMDADDLLLATARHATSKIRQPRDLTRIQTLGFRGEALASIAAVARVRMASRPHASELGMQVEVAASQLVSGPRPVGMPPGTVVDVRDLFYNTPARLKYLRTVQTEQARCLEVLQRAALARPDVAFRCETGGRVLWQTSGDGNPLSVMAALFGAGEAKQLLHATRRTADYAVEAWIGRPTQARSTRAHGHLFVNRRPIRNLAIHQAVASAFGQRLMTGRHPVYVLYLEMDPALVDVNVHPHKAEVRFSEERDLAALVQRVVRQALDEAFLVPSIRMAPRTEIQSAAVPLPLERSDARPSGSATHPESWPSSPSPPSSGPIHRAQASGPAADGLTPGVVRERPVVRPEPRGEAIPVARWQAMLAGGPVDGANGPDPGGPQSEDAGDPEAAVTPGEDALADADPEKSRLAKLRPIGQALGTYILAEDGENLYIIDQHAAHERVLYERFRDRMRAARVGRLPLLAPIPVHLAPAEADRIRHQLAELQEAGLEVEEFGGSDVLVRTVPDIWDGLDAPRLAAEVVRSLAEDGAQADAREALRERIVLRACKAAVKAHDRLSDEEMAALCQALAGLEDPFHCPHGRPVMLRLTQHELEKEFRRIV</sequence>
<dbReference type="SUPFAM" id="SSF55874">
    <property type="entry name" value="ATPase domain of HSP90 chaperone/DNA topoisomerase II/histidine kinase"/>
    <property type="match status" value="1"/>
</dbReference>
<dbReference type="InterPro" id="IPR014762">
    <property type="entry name" value="DNA_mismatch_repair_CS"/>
</dbReference>
<organism evidence="8 9">
    <name type="scientific">Alicyclobacillus macrosporangiidus</name>
    <dbReference type="NCBI Taxonomy" id="392015"/>
    <lineage>
        <taxon>Bacteria</taxon>
        <taxon>Bacillati</taxon>
        <taxon>Bacillota</taxon>
        <taxon>Bacilli</taxon>
        <taxon>Bacillales</taxon>
        <taxon>Alicyclobacillaceae</taxon>
        <taxon>Alicyclobacillus</taxon>
    </lineage>
</organism>
<dbReference type="GO" id="GO:0032300">
    <property type="term" value="C:mismatch repair complex"/>
    <property type="evidence" value="ECO:0007669"/>
    <property type="project" value="InterPro"/>
</dbReference>
<dbReference type="Proteomes" id="UP000183508">
    <property type="component" value="Unassembled WGS sequence"/>
</dbReference>